<dbReference type="EMBL" id="GBRH01191795">
    <property type="protein sequence ID" value="JAE06101.1"/>
    <property type="molecule type" value="Transcribed_RNA"/>
</dbReference>
<dbReference type="AlphaFoldDB" id="A0A0A9F7M9"/>
<protein>
    <submittedName>
        <fullName evidence="1">Uncharacterized protein</fullName>
    </submittedName>
</protein>
<reference evidence="1" key="1">
    <citation type="submission" date="2014-09" db="EMBL/GenBank/DDBJ databases">
        <authorList>
            <person name="Magalhaes I.L.F."/>
            <person name="Oliveira U."/>
            <person name="Santos F.R."/>
            <person name="Vidigal T.H.D.A."/>
            <person name="Brescovit A.D."/>
            <person name="Santos A.J."/>
        </authorList>
    </citation>
    <scope>NUCLEOTIDE SEQUENCE</scope>
    <source>
        <tissue evidence="1">Shoot tissue taken approximately 20 cm above the soil surface</tissue>
    </source>
</reference>
<organism evidence="1">
    <name type="scientific">Arundo donax</name>
    <name type="common">Giant reed</name>
    <name type="synonym">Donax arundinaceus</name>
    <dbReference type="NCBI Taxonomy" id="35708"/>
    <lineage>
        <taxon>Eukaryota</taxon>
        <taxon>Viridiplantae</taxon>
        <taxon>Streptophyta</taxon>
        <taxon>Embryophyta</taxon>
        <taxon>Tracheophyta</taxon>
        <taxon>Spermatophyta</taxon>
        <taxon>Magnoliopsida</taxon>
        <taxon>Liliopsida</taxon>
        <taxon>Poales</taxon>
        <taxon>Poaceae</taxon>
        <taxon>PACMAD clade</taxon>
        <taxon>Arundinoideae</taxon>
        <taxon>Arundineae</taxon>
        <taxon>Arundo</taxon>
    </lineage>
</organism>
<reference evidence="1" key="2">
    <citation type="journal article" date="2015" name="Data Brief">
        <title>Shoot transcriptome of the giant reed, Arundo donax.</title>
        <authorList>
            <person name="Barrero R.A."/>
            <person name="Guerrero F.D."/>
            <person name="Moolhuijzen P."/>
            <person name="Goolsby J.A."/>
            <person name="Tidwell J."/>
            <person name="Bellgard S.E."/>
            <person name="Bellgard M.I."/>
        </authorList>
    </citation>
    <scope>NUCLEOTIDE SEQUENCE</scope>
    <source>
        <tissue evidence="1">Shoot tissue taken approximately 20 cm above the soil surface</tissue>
    </source>
</reference>
<sequence>MGAVCHLESSFLLLCPSFCFWVLGWDLIDLILAGRWSQYPRSSWQCWIPHTRVPDRCMEVPCPAKKTEAPGVSLMDEIVWALSR</sequence>
<evidence type="ECO:0000313" key="1">
    <source>
        <dbReference type="EMBL" id="JAE06101.1"/>
    </source>
</evidence>
<accession>A0A0A9F7M9</accession>
<name>A0A0A9F7M9_ARUDO</name>
<proteinExistence type="predicted"/>